<comment type="caution">
    <text evidence="2">The sequence shown here is derived from an EMBL/GenBank/DDBJ whole genome shotgun (WGS) entry which is preliminary data.</text>
</comment>
<organism evidence="2 3">
    <name type="scientific">Thalassotalea eurytherma</name>
    <dbReference type="NCBI Taxonomy" id="1144278"/>
    <lineage>
        <taxon>Bacteria</taxon>
        <taxon>Pseudomonadati</taxon>
        <taxon>Pseudomonadota</taxon>
        <taxon>Gammaproteobacteria</taxon>
        <taxon>Alteromonadales</taxon>
        <taxon>Colwelliaceae</taxon>
        <taxon>Thalassotalea</taxon>
    </lineage>
</organism>
<reference evidence="2 3" key="1">
    <citation type="submission" date="2023-03" db="EMBL/GenBank/DDBJ databases">
        <title>Draft genome sequence of Thalassotalea eurytherma JCM 18482T.</title>
        <authorList>
            <person name="Sawabe T."/>
        </authorList>
    </citation>
    <scope>NUCLEOTIDE SEQUENCE [LARGE SCALE GENOMIC DNA]</scope>
    <source>
        <strain evidence="2 3">JCM 18482</strain>
    </source>
</reference>
<feature type="signal peptide" evidence="1">
    <location>
        <begin position="1"/>
        <end position="21"/>
    </location>
</feature>
<feature type="chain" id="PRO_5045951616" evidence="1">
    <location>
        <begin position="22"/>
        <end position="160"/>
    </location>
</feature>
<dbReference type="RefSeq" id="WP_284207356.1">
    <property type="nucleotide sequence ID" value="NZ_BSSU01000007.1"/>
</dbReference>
<keyword evidence="1" id="KW-0732">Signal</keyword>
<accession>A0ABQ6H5A2</accession>
<name>A0ABQ6H5A2_9GAMM</name>
<evidence type="ECO:0000313" key="3">
    <source>
        <dbReference type="Proteomes" id="UP001157133"/>
    </source>
</evidence>
<dbReference type="EMBL" id="BSSU01000007">
    <property type="protein sequence ID" value="GLX82007.1"/>
    <property type="molecule type" value="Genomic_DNA"/>
</dbReference>
<keyword evidence="3" id="KW-1185">Reference proteome</keyword>
<evidence type="ECO:0000256" key="1">
    <source>
        <dbReference type="SAM" id="SignalP"/>
    </source>
</evidence>
<evidence type="ECO:0000313" key="2">
    <source>
        <dbReference type="EMBL" id="GLX82007.1"/>
    </source>
</evidence>
<dbReference type="Proteomes" id="UP001157133">
    <property type="component" value="Unassembled WGS sequence"/>
</dbReference>
<sequence length="160" mass="18085">MKRITLIGLMLASVSLATAVAAQEPQLSDEQYQQWLKDKFSNQHEALIPVVAVADMFFACNRARKVDPIGYRVTDLITKMDREQLAEKLVTCLGDNDLKSDVAINFGLEGCFYEQLADKPAQERKEKMKLVKRAIASLSREERQKSLTQCVTSQAIDYLK</sequence>
<proteinExistence type="predicted"/>
<protein>
    <submittedName>
        <fullName evidence="2">Uncharacterized protein</fullName>
    </submittedName>
</protein>
<gene>
    <name evidence="2" type="ORF">theurythT_14590</name>
</gene>